<dbReference type="InterPro" id="IPR015424">
    <property type="entry name" value="PyrdxlP-dep_Trfase"/>
</dbReference>
<dbReference type="OrthoDB" id="9764293at2"/>
<organism evidence="6 7">
    <name type="scientific">Bordetella genomosp. 10</name>
    <dbReference type="NCBI Taxonomy" id="1416804"/>
    <lineage>
        <taxon>Bacteria</taxon>
        <taxon>Pseudomonadati</taxon>
        <taxon>Pseudomonadota</taxon>
        <taxon>Betaproteobacteria</taxon>
        <taxon>Burkholderiales</taxon>
        <taxon>Alcaligenaceae</taxon>
        <taxon>Bordetella</taxon>
    </lineage>
</organism>
<gene>
    <name evidence="6" type="ORF">CAL29_11135</name>
</gene>
<dbReference type="InterPro" id="IPR020578">
    <property type="entry name" value="Aminotrans_V_PyrdxlP_BS"/>
</dbReference>
<dbReference type="Gene3D" id="3.90.1150.10">
    <property type="entry name" value="Aspartate Aminotransferase, domain 1"/>
    <property type="match status" value="1"/>
</dbReference>
<evidence type="ECO:0000256" key="4">
    <source>
        <dbReference type="RuleBase" id="RU004504"/>
    </source>
</evidence>
<protein>
    <recommendedName>
        <fullName evidence="5">Aminotransferase class V domain-containing protein</fullName>
    </recommendedName>
</protein>
<sequence>MPFMNHPAQDTQDIPHAPTFEQTRHRFPGALDKVYMDVASRGLILGSARDLAARHLQDRIEGIADKKHYFALVEAARGKFARLIGADADEIAITKNVSEGLNIVAGALAWESGDEVVLCSAVEHPNNIYAWRNLEARGVIVTDLPADGGAFPTAAALEHLSRPGRAPKVMTVSGTSFKPGFRADLEALSRACEQRGTLFVVDAAQSVGIAHLDVAAQPIGALAASTQKGLCALYGMGFLYVRRAWADRMRPQGLARFGVDIVAQHEADYDPGAIRYRDAALRFDLGNYNFLAAALVGESLDLLLSHGTRRIDDYVTGLSRRLADGLQEAGAAVVRHASARPSNIVCVDFRGDARRAAGVLDGLKARKVHATVRGSLLRYSLHLYNNQDDVDAAVAATRAALADTGGHRP</sequence>
<comment type="caution">
    <text evidence="6">The sequence shown here is derived from an EMBL/GenBank/DDBJ whole genome shotgun (WGS) entry which is preliminary data.</text>
</comment>
<evidence type="ECO:0000259" key="5">
    <source>
        <dbReference type="Pfam" id="PF00266"/>
    </source>
</evidence>
<comment type="cofactor">
    <cofactor evidence="1 4">
        <name>pyridoxal 5'-phosphate</name>
        <dbReference type="ChEBI" id="CHEBI:597326"/>
    </cofactor>
</comment>
<dbReference type="PANTHER" id="PTHR43586">
    <property type="entry name" value="CYSTEINE DESULFURASE"/>
    <property type="match status" value="1"/>
</dbReference>
<evidence type="ECO:0000256" key="1">
    <source>
        <dbReference type="ARBA" id="ARBA00001933"/>
    </source>
</evidence>
<dbReference type="InterPro" id="IPR015422">
    <property type="entry name" value="PyrdxlP-dep_Trfase_small"/>
</dbReference>
<dbReference type="Gene3D" id="3.40.640.10">
    <property type="entry name" value="Type I PLP-dependent aspartate aminotransferase-like (Major domain)"/>
    <property type="match status" value="1"/>
</dbReference>
<dbReference type="InterPro" id="IPR000192">
    <property type="entry name" value="Aminotrans_V_dom"/>
</dbReference>
<dbReference type="Proteomes" id="UP000216020">
    <property type="component" value="Unassembled WGS sequence"/>
</dbReference>
<keyword evidence="2" id="KW-0663">Pyridoxal phosphate</keyword>
<accession>A0A261SCK0</accession>
<dbReference type="PROSITE" id="PS00595">
    <property type="entry name" value="AA_TRANSFER_CLASS_5"/>
    <property type="match status" value="1"/>
</dbReference>
<feature type="domain" description="Aminotransferase class V" evidence="5">
    <location>
        <begin position="68"/>
        <end position="392"/>
    </location>
</feature>
<evidence type="ECO:0000313" key="6">
    <source>
        <dbReference type="EMBL" id="OZI34103.1"/>
    </source>
</evidence>
<proteinExistence type="inferred from homology"/>
<dbReference type="EMBL" id="NEVM01000002">
    <property type="protein sequence ID" value="OZI34103.1"/>
    <property type="molecule type" value="Genomic_DNA"/>
</dbReference>
<evidence type="ECO:0000256" key="2">
    <source>
        <dbReference type="ARBA" id="ARBA00022898"/>
    </source>
</evidence>
<dbReference type="PANTHER" id="PTHR43586:SF15">
    <property type="entry name" value="BLR3095 PROTEIN"/>
    <property type="match status" value="1"/>
</dbReference>
<dbReference type="Pfam" id="PF00266">
    <property type="entry name" value="Aminotran_5"/>
    <property type="match status" value="1"/>
</dbReference>
<name>A0A261SCK0_9BORD</name>
<keyword evidence="7" id="KW-1185">Reference proteome</keyword>
<comment type="similarity">
    <text evidence="3">Belongs to the class-V pyridoxal-phosphate-dependent aminotransferase family.</text>
</comment>
<evidence type="ECO:0000256" key="3">
    <source>
        <dbReference type="RuleBase" id="RU004075"/>
    </source>
</evidence>
<dbReference type="AlphaFoldDB" id="A0A261SCK0"/>
<dbReference type="InterPro" id="IPR015421">
    <property type="entry name" value="PyrdxlP-dep_Trfase_major"/>
</dbReference>
<dbReference type="SUPFAM" id="SSF53383">
    <property type="entry name" value="PLP-dependent transferases"/>
    <property type="match status" value="1"/>
</dbReference>
<evidence type="ECO:0000313" key="7">
    <source>
        <dbReference type="Proteomes" id="UP000216020"/>
    </source>
</evidence>
<reference evidence="7" key="1">
    <citation type="submission" date="2017-05" db="EMBL/GenBank/DDBJ databases">
        <title>Complete and WGS of Bordetella genogroups.</title>
        <authorList>
            <person name="Spilker T."/>
            <person name="Lipuma J."/>
        </authorList>
    </citation>
    <scope>NUCLEOTIDE SEQUENCE [LARGE SCALE GENOMIC DNA]</scope>
    <source>
        <strain evidence="7">AU16122</strain>
    </source>
</reference>